<evidence type="ECO:0000256" key="9">
    <source>
        <dbReference type="ARBA" id="ARBA00038276"/>
    </source>
</evidence>
<dbReference type="GO" id="GO:0016779">
    <property type="term" value="F:nucleotidyltransferase activity"/>
    <property type="evidence" value="ECO:0007669"/>
    <property type="project" value="UniProtKB-KW"/>
</dbReference>
<dbReference type="Proteomes" id="UP000198348">
    <property type="component" value="Unassembled WGS sequence"/>
</dbReference>
<keyword evidence="4" id="KW-0548">Nucleotidyltransferase</keyword>
<keyword evidence="7" id="KW-0067">ATP-binding</keyword>
<dbReference type="InterPro" id="IPR043519">
    <property type="entry name" value="NT_sf"/>
</dbReference>
<dbReference type="InterPro" id="IPR052038">
    <property type="entry name" value="Type-VII_TA_antitoxin"/>
</dbReference>
<keyword evidence="3" id="KW-0808">Transferase</keyword>
<keyword evidence="8" id="KW-0460">Magnesium</keyword>
<evidence type="ECO:0000256" key="1">
    <source>
        <dbReference type="ARBA" id="ARBA00001946"/>
    </source>
</evidence>
<evidence type="ECO:0000256" key="6">
    <source>
        <dbReference type="ARBA" id="ARBA00022741"/>
    </source>
</evidence>
<evidence type="ECO:0000313" key="11">
    <source>
        <dbReference type="EMBL" id="SNR74673.1"/>
    </source>
</evidence>
<evidence type="ECO:0000256" key="7">
    <source>
        <dbReference type="ARBA" id="ARBA00022840"/>
    </source>
</evidence>
<dbReference type="EMBL" id="FZNW01000017">
    <property type="protein sequence ID" value="SNR74673.1"/>
    <property type="molecule type" value="Genomic_DNA"/>
</dbReference>
<evidence type="ECO:0000256" key="2">
    <source>
        <dbReference type="ARBA" id="ARBA00022649"/>
    </source>
</evidence>
<dbReference type="SUPFAM" id="SSF81301">
    <property type="entry name" value="Nucleotidyltransferase"/>
    <property type="match status" value="1"/>
</dbReference>
<evidence type="ECO:0000256" key="5">
    <source>
        <dbReference type="ARBA" id="ARBA00022723"/>
    </source>
</evidence>
<keyword evidence="12" id="KW-1185">Reference proteome</keyword>
<keyword evidence="5" id="KW-0479">Metal-binding</keyword>
<dbReference type="CDD" id="cd05403">
    <property type="entry name" value="NT_KNTase_like"/>
    <property type="match status" value="1"/>
</dbReference>
<dbReference type="GO" id="GO:0005524">
    <property type="term" value="F:ATP binding"/>
    <property type="evidence" value="ECO:0007669"/>
    <property type="project" value="UniProtKB-KW"/>
</dbReference>
<keyword evidence="6" id="KW-0547">Nucleotide-binding</keyword>
<dbReference type="InterPro" id="IPR002934">
    <property type="entry name" value="Polymerase_NTP_transf_dom"/>
</dbReference>
<name>A0A238YVS2_9PSEU</name>
<evidence type="ECO:0000259" key="10">
    <source>
        <dbReference type="Pfam" id="PF01909"/>
    </source>
</evidence>
<dbReference type="AlphaFoldDB" id="A0A238YVS2"/>
<dbReference type="Pfam" id="PF01909">
    <property type="entry name" value="NTP_transf_2"/>
    <property type="match status" value="1"/>
</dbReference>
<dbReference type="RefSeq" id="WP_217898593.1">
    <property type="nucleotide sequence ID" value="NZ_FZNW01000017.1"/>
</dbReference>
<protein>
    <recommendedName>
        <fullName evidence="10">Polymerase nucleotidyl transferase domain-containing protein</fullName>
    </recommendedName>
</protein>
<comment type="similarity">
    <text evidence="9">Belongs to the MntA antitoxin family.</text>
</comment>
<evidence type="ECO:0000256" key="8">
    <source>
        <dbReference type="ARBA" id="ARBA00022842"/>
    </source>
</evidence>
<dbReference type="Gene3D" id="3.30.460.10">
    <property type="entry name" value="Beta Polymerase, domain 2"/>
    <property type="match status" value="1"/>
</dbReference>
<sequence>MIERPAIDHDKLQEICARYGIASLEVFGSVAREQETSTSDLDVLYELKPGVQLGWEIEDLNQELTELFGREVELVAKRALHPLLRDTVLGESRLLYAA</sequence>
<organism evidence="11 12">
    <name type="scientific">Haloechinothrix alba</name>
    <dbReference type="NCBI Taxonomy" id="664784"/>
    <lineage>
        <taxon>Bacteria</taxon>
        <taxon>Bacillati</taxon>
        <taxon>Actinomycetota</taxon>
        <taxon>Actinomycetes</taxon>
        <taxon>Pseudonocardiales</taxon>
        <taxon>Pseudonocardiaceae</taxon>
        <taxon>Haloechinothrix</taxon>
    </lineage>
</organism>
<gene>
    <name evidence="11" type="ORF">SAMN06265360_11748</name>
</gene>
<reference evidence="11 12" key="1">
    <citation type="submission" date="2017-06" db="EMBL/GenBank/DDBJ databases">
        <authorList>
            <person name="Kim H.J."/>
            <person name="Triplett B.A."/>
        </authorList>
    </citation>
    <scope>NUCLEOTIDE SEQUENCE [LARGE SCALE GENOMIC DNA]</scope>
    <source>
        <strain evidence="11 12">DSM 45207</strain>
    </source>
</reference>
<evidence type="ECO:0000256" key="3">
    <source>
        <dbReference type="ARBA" id="ARBA00022679"/>
    </source>
</evidence>
<feature type="domain" description="Polymerase nucleotidyl transferase" evidence="10">
    <location>
        <begin position="12"/>
        <end position="94"/>
    </location>
</feature>
<keyword evidence="2" id="KW-1277">Toxin-antitoxin system</keyword>
<dbReference type="PANTHER" id="PTHR33571:SF14">
    <property type="entry name" value="PROTEIN ADENYLYLTRANSFERASE MJ0435-RELATED"/>
    <property type="match status" value="1"/>
</dbReference>
<evidence type="ECO:0000256" key="4">
    <source>
        <dbReference type="ARBA" id="ARBA00022695"/>
    </source>
</evidence>
<comment type="cofactor">
    <cofactor evidence="1">
        <name>Mg(2+)</name>
        <dbReference type="ChEBI" id="CHEBI:18420"/>
    </cofactor>
</comment>
<dbReference type="PANTHER" id="PTHR33571">
    <property type="entry name" value="SSL8005 PROTEIN"/>
    <property type="match status" value="1"/>
</dbReference>
<proteinExistence type="inferred from homology"/>
<accession>A0A238YVS2</accession>
<dbReference type="GO" id="GO:0046872">
    <property type="term" value="F:metal ion binding"/>
    <property type="evidence" value="ECO:0007669"/>
    <property type="project" value="UniProtKB-KW"/>
</dbReference>
<evidence type="ECO:0000313" key="12">
    <source>
        <dbReference type="Proteomes" id="UP000198348"/>
    </source>
</evidence>